<keyword evidence="4" id="KW-1185">Reference proteome</keyword>
<keyword evidence="1" id="KW-0732">Signal</keyword>
<evidence type="ECO:0000256" key="1">
    <source>
        <dbReference type="SAM" id="SignalP"/>
    </source>
</evidence>
<organism evidence="3 4">
    <name type="scientific">Paracoccus aestuariivivens</name>
    <dbReference type="NCBI Taxonomy" id="1820333"/>
    <lineage>
        <taxon>Bacteria</taxon>
        <taxon>Pseudomonadati</taxon>
        <taxon>Pseudomonadota</taxon>
        <taxon>Alphaproteobacteria</taxon>
        <taxon>Rhodobacterales</taxon>
        <taxon>Paracoccaceae</taxon>
        <taxon>Paracoccus</taxon>
    </lineage>
</organism>
<proteinExistence type="predicted"/>
<evidence type="ECO:0000259" key="2">
    <source>
        <dbReference type="Pfam" id="PF00174"/>
    </source>
</evidence>
<dbReference type="SUPFAM" id="SSF56524">
    <property type="entry name" value="Oxidoreductase molybdopterin-binding domain"/>
    <property type="match status" value="1"/>
</dbReference>
<dbReference type="AlphaFoldDB" id="A0A6L6JAR2"/>
<evidence type="ECO:0000313" key="4">
    <source>
        <dbReference type="Proteomes" id="UP000478183"/>
    </source>
</evidence>
<accession>A0A6L6JAR2</accession>
<feature type="signal peptide" evidence="1">
    <location>
        <begin position="1"/>
        <end position="22"/>
    </location>
</feature>
<dbReference type="Gene3D" id="3.90.420.10">
    <property type="entry name" value="Oxidoreductase, molybdopterin-binding domain"/>
    <property type="match status" value="1"/>
</dbReference>
<feature type="chain" id="PRO_5026792073" evidence="1">
    <location>
        <begin position="23"/>
        <end position="168"/>
    </location>
</feature>
<evidence type="ECO:0000313" key="3">
    <source>
        <dbReference type="EMBL" id="MTH79202.1"/>
    </source>
</evidence>
<dbReference type="OrthoDB" id="9798763at2"/>
<dbReference type="RefSeq" id="WP_155096562.1">
    <property type="nucleotide sequence ID" value="NZ_WMIE01000012.1"/>
</dbReference>
<dbReference type="EMBL" id="WMIE01000012">
    <property type="protein sequence ID" value="MTH79202.1"/>
    <property type="molecule type" value="Genomic_DNA"/>
</dbReference>
<gene>
    <name evidence="3" type="ORF">GL286_15875</name>
</gene>
<dbReference type="InterPro" id="IPR000572">
    <property type="entry name" value="OxRdtase_Mopterin-bd_dom"/>
</dbReference>
<protein>
    <submittedName>
        <fullName evidence="3">Molybdopterin-dependent oxidoreductase</fullName>
    </submittedName>
</protein>
<feature type="domain" description="Oxidoreductase molybdopterin-binding" evidence="2">
    <location>
        <begin position="66"/>
        <end position="142"/>
    </location>
</feature>
<sequence length="168" mass="18188">MKTLRSLAALLVGMCVAGMSFAGTLPAPTGEVILTISGSISNTNDGDTAKFDREMLEKIGMVAITTSTPWYDEKTTFEGVPFKAVLDLVGAKGTIIDAIALNDYETEIPMSDTQDTGVILAMKMNGANMEIRDKGPIFVVYPYDSSATLQTQTYYARSAWQVSRLIIK</sequence>
<name>A0A6L6JAR2_9RHOB</name>
<reference evidence="3 4" key="1">
    <citation type="submission" date="2019-11" db="EMBL/GenBank/DDBJ databases">
        <authorList>
            <person name="Dong K."/>
        </authorList>
    </citation>
    <scope>NUCLEOTIDE SEQUENCE [LARGE SCALE GENOMIC DNA]</scope>
    <source>
        <strain evidence="3 4">NBRC 111993</strain>
    </source>
</reference>
<comment type="caution">
    <text evidence="3">The sequence shown here is derived from an EMBL/GenBank/DDBJ whole genome shotgun (WGS) entry which is preliminary data.</text>
</comment>
<dbReference type="Proteomes" id="UP000478183">
    <property type="component" value="Unassembled WGS sequence"/>
</dbReference>
<dbReference type="InterPro" id="IPR036374">
    <property type="entry name" value="OxRdtase_Mopterin-bd_sf"/>
</dbReference>
<dbReference type="Pfam" id="PF00174">
    <property type="entry name" value="Oxidored_molyb"/>
    <property type="match status" value="1"/>
</dbReference>